<feature type="region of interest" description="Disordered" evidence="6">
    <location>
        <begin position="872"/>
        <end position="898"/>
    </location>
</feature>
<organism evidence="10 11">
    <name type="scientific">Paragonimus westermani</name>
    <dbReference type="NCBI Taxonomy" id="34504"/>
    <lineage>
        <taxon>Eukaryota</taxon>
        <taxon>Metazoa</taxon>
        <taxon>Spiralia</taxon>
        <taxon>Lophotrochozoa</taxon>
        <taxon>Platyhelminthes</taxon>
        <taxon>Trematoda</taxon>
        <taxon>Digenea</taxon>
        <taxon>Plagiorchiida</taxon>
        <taxon>Troglotremata</taxon>
        <taxon>Troglotrematidae</taxon>
        <taxon>Paragonimus</taxon>
    </lineage>
</organism>
<protein>
    <submittedName>
        <fullName evidence="10">Sphingomyelin phosphodiesterase acid-like 3</fullName>
    </submittedName>
</protein>
<proteinExistence type="inferred from homology"/>
<feature type="compositionally biased region" description="Acidic residues" evidence="6">
    <location>
        <begin position="753"/>
        <end position="767"/>
    </location>
</feature>
<keyword evidence="5" id="KW-0325">Glycoprotein</keyword>
<feature type="transmembrane region" description="Helical" evidence="7">
    <location>
        <begin position="539"/>
        <end position="560"/>
    </location>
</feature>
<comment type="caution">
    <text evidence="10">The sequence shown here is derived from an EMBL/GenBank/DDBJ whole genome shotgun (WGS) entry which is preliminary data.</text>
</comment>
<dbReference type="Pfam" id="PF00149">
    <property type="entry name" value="Metallophos"/>
    <property type="match status" value="1"/>
</dbReference>
<sequence>MHMRTCADLGSHISDRTQELVRFVYANHPICQSSVFLTCLSHRFFLFRFLSTGYFWQLTDMHVNLNYNNSGCHGPFGDYECDSPLKLALSAIRATTQFMPKDHQPDFVVWSGDNGPHTTYLSLDELESGIRHISVQLQSVFPPDQVYVLPTLGNHDVVPANYMQPTPGDPASLAWCHKLASNPQLWGPWIHLANSNSQIKSDPDASSMSAPPFANFSTGCFYSHLLRLPGSRLLLLSLNGLLWYSGNPLAGRDGPDPRDQLEWLNVSLDWARREGVKVLLVSHFPPGASENTPIQFKFLRAEFNGPLVSILRANADVFMGGLFAHTHVDSFRVLYDHEGHPLLSLFTAPSITPLHLSGLGTFNPRIRLYRYKRSEGLLLGYSQYFLNLSDPQLRENRSANWRLEYDTVDAYNLSNLSASSLSTLLDQFAHDDSLTGAWSQYWLHELGGRPHETKSDLLTPDGLCPRARSQCRCEHLCPMRYLDLAELDTCLRGCSADRIQLTSYPLAVAYPNRTALSLTPNTSEISGSSGSVPDRRSSLPIVVGVIIAFLAILVGVVFIVNREICRHRGRYARRLVNDGISAGEGVLFDSRNGTFPRSRNGGPGLAHPTTMLDACNSIAGSSTELRTGFHPNYSMMDDENSLSTLHTADDLPIAAVGHGLPAVADQSPVTSAKQRIYGATLHVSSELPNQIKSTRVPNGVVSSVSVLNPTLVHRNGKFCALEICNDGQVATHDVDSVPERSGLSSIGCPPEDYYADDEAFGDDEDGPELIPPNELEETDLGNRSVSYSEEDGPFDDGSQLFHLDHRRVSRPSRDWKFIKRSGKGSLQSMEDPSQPLPTRDLGMRTLQHSNSVTLGSTVGLLTETRPTATAASVSPCRNGCGRSADSKQSPIPNGHPNEPYMIPDNPVRWNKGHDGPHRYDYVRI</sequence>
<keyword evidence="4" id="KW-0378">Hydrolase</keyword>
<gene>
    <name evidence="10" type="ORF">DEA37_0005666</name>
</gene>
<feature type="domain" description="Calcineurin-like phosphoesterase" evidence="8">
    <location>
        <begin position="55"/>
        <end position="328"/>
    </location>
</feature>
<keyword evidence="7" id="KW-0812">Transmembrane</keyword>
<comment type="subcellular location">
    <subcellularLocation>
        <location evidence="1">Secreted</location>
    </subcellularLocation>
</comment>
<evidence type="ECO:0000256" key="3">
    <source>
        <dbReference type="ARBA" id="ARBA00022525"/>
    </source>
</evidence>
<dbReference type="GO" id="GO:0005615">
    <property type="term" value="C:extracellular space"/>
    <property type="evidence" value="ECO:0007669"/>
    <property type="project" value="TreeGrafter"/>
</dbReference>
<keyword evidence="7" id="KW-1133">Transmembrane helix</keyword>
<evidence type="ECO:0000259" key="9">
    <source>
        <dbReference type="Pfam" id="PF19272"/>
    </source>
</evidence>
<dbReference type="InterPro" id="IPR004843">
    <property type="entry name" value="Calcineurin-like_PHP"/>
</dbReference>
<reference evidence="10 11" key="1">
    <citation type="journal article" date="2019" name="Gigascience">
        <title>Whole-genome sequence of the oriental lung fluke Paragonimus westermani.</title>
        <authorList>
            <person name="Oey H."/>
            <person name="Zakrzewski M."/>
            <person name="Narain K."/>
            <person name="Devi K.R."/>
            <person name="Agatsuma T."/>
            <person name="Nawaratna S."/>
            <person name="Gobert G.N."/>
            <person name="Jones M.K."/>
            <person name="Ragan M.A."/>
            <person name="McManus D.P."/>
            <person name="Krause L."/>
        </authorList>
    </citation>
    <scope>NUCLEOTIDE SEQUENCE [LARGE SCALE GENOMIC DNA]</scope>
    <source>
        <strain evidence="10 11">IND2009</strain>
    </source>
</reference>
<dbReference type="Pfam" id="PF19272">
    <property type="entry name" value="ASMase_C"/>
    <property type="match status" value="1"/>
</dbReference>
<evidence type="ECO:0000256" key="7">
    <source>
        <dbReference type="SAM" id="Phobius"/>
    </source>
</evidence>
<dbReference type="GO" id="GO:0008081">
    <property type="term" value="F:phosphoric diester hydrolase activity"/>
    <property type="evidence" value="ECO:0007669"/>
    <property type="project" value="TreeGrafter"/>
</dbReference>
<dbReference type="PANTHER" id="PTHR10340:SF57">
    <property type="entry name" value="METALLOPHOS DOMAIN-CONTAINING PROTEIN"/>
    <property type="match status" value="1"/>
</dbReference>
<feature type="domain" description="Sphingomyelin phosphodiesterase C-terminal" evidence="9">
    <location>
        <begin position="341"/>
        <end position="492"/>
    </location>
</feature>
<accession>A0A5J4N8I2</accession>
<comment type="similarity">
    <text evidence="2">Belongs to the acid sphingomyelinase family.</text>
</comment>
<evidence type="ECO:0000256" key="2">
    <source>
        <dbReference type="ARBA" id="ARBA00008234"/>
    </source>
</evidence>
<evidence type="ECO:0000256" key="6">
    <source>
        <dbReference type="SAM" id="MobiDB-lite"/>
    </source>
</evidence>
<evidence type="ECO:0000256" key="4">
    <source>
        <dbReference type="ARBA" id="ARBA00022801"/>
    </source>
</evidence>
<keyword evidence="3" id="KW-0964">Secreted</keyword>
<feature type="region of interest" description="Disordered" evidence="6">
    <location>
        <begin position="736"/>
        <end position="799"/>
    </location>
</feature>
<dbReference type="EMBL" id="QNGE01005665">
    <property type="protein sequence ID" value="KAA3671881.1"/>
    <property type="molecule type" value="Genomic_DNA"/>
</dbReference>
<evidence type="ECO:0000313" key="10">
    <source>
        <dbReference type="EMBL" id="KAA3671881.1"/>
    </source>
</evidence>
<evidence type="ECO:0000256" key="5">
    <source>
        <dbReference type="ARBA" id="ARBA00023180"/>
    </source>
</evidence>
<dbReference type="PANTHER" id="PTHR10340">
    <property type="entry name" value="SPHINGOMYELIN PHOSPHODIESTERASE"/>
    <property type="match status" value="1"/>
</dbReference>
<dbReference type="SUPFAM" id="SSF56300">
    <property type="entry name" value="Metallo-dependent phosphatases"/>
    <property type="match status" value="1"/>
</dbReference>
<dbReference type="Proteomes" id="UP000324629">
    <property type="component" value="Unassembled WGS sequence"/>
</dbReference>
<evidence type="ECO:0000256" key="1">
    <source>
        <dbReference type="ARBA" id="ARBA00004613"/>
    </source>
</evidence>
<dbReference type="InterPro" id="IPR029052">
    <property type="entry name" value="Metallo-depent_PP-like"/>
</dbReference>
<evidence type="ECO:0000313" key="11">
    <source>
        <dbReference type="Proteomes" id="UP000324629"/>
    </source>
</evidence>
<evidence type="ECO:0000259" key="8">
    <source>
        <dbReference type="Pfam" id="PF00149"/>
    </source>
</evidence>
<keyword evidence="7" id="KW-0472">Membrane</keyword>
<name>A0A5J4N8I2_9TREM</name>
<dbReference type="AlphaFoldDB" id="A0A5J4N8I2"/>
<dbReference type="InterPro" id="IPR045473">
    <property type="entry name" value="ASM_C"/>
</dbReference>
<keyword evidence="11" id="KW-1185">Reference proteome</keyword>